<evidence type="ECO:0000256" key="3">
    <source>
        <dbReference type="SAM" id="SignalP"/>
    </source>
</evidence>
<dbReference type="InterPro" id="IPR008928">
    <property type="entry name" value="6-hairpin_glycosidase_sf"/>
</dbReference>
<protein>
    <submittedName>
        <fullName evidence="4">Uncharacterized protein</fullName>
    </submittedName>
</protein>
<feature type="chain" id="PRO_5046067056" evidence="3">
    <location>
        <begin position="24"/>
        <end position="618"/>
    </location>
</feature>
<proteinExistence type="predicted"/>
<keyword evidence="2" id="KW-0812">Transmembrane</keyword>
<comment type="caution">
    <text evidence="4">The sequence shown here is derived from an EMBL/GenBank/DDBJ whole genome shotgun (WGS) entry which is preliminary data.</text>
</comment>
<feature type="region of interest" description="Disordered" evidence="1">
    <location>
        <begin position="514"/>
        <end position="552"/>
    </location>
</feature>
<name>A0ABR3EYR9_9AGAR</name>
<keyword evidence="2" id="KW-1133">Transmembrane helix</keyword>
<feature type="signal peptide" evidence="3">
    <location>
        <begin position="1"/>
        <end position="23"/>
    </location>
</feature>
<feature type="compositionally biased region" description="Polar residues" evidence="1">
    <location>
        <begin position="583"/>
        <end position="595"/>
    </location>
</feature>
<reference evidence="4 5" key="1">
    <citation type="submission" date="2024-02" db="EMBL/GenBank/DDBJ databases">
        <title>A draft genome for the cacao thread blight pathogen Marasmius crinis-equi.</title>
        <authorList>
            <person name="Cohen S.P."/>
            <person name="Baruah I.K."/>
            <person name="Amoako-Attah I."/>
            <person name="Bukari Y."/>
            <person name="Meinhardt L.W."/>
            <person name="Bailey B.A."/>
        </authorList>
    </citation>
    <scope>NUCLEOTIDE SEQUENCE [LARGE SCALE GENOMIC DNA]</scope>
    <source>
        <strain evidence="4 5">GH-76</strain>
    </source>
</reference>
<feature type="region of interest" description="Disordered" evidence="1">
    <location>
        <begin position="568"/>
        <end position="618"/>
    </location>
</feature>
<dbReference type="SUPFAM" id="SSF48208">
    <property type="entry name" value="Six-hairpin glycosidases"/>
    <property type="match status" value="1"/>
</dbReference>
<feature type="transmembrane region" description="Helical" evidence="2">
    <location>
        <begin position="431"/>
        <end position="456"/>
    </location>
</feature>
<accession>A0ABR3EYR9</accession>
<organism evidence="4 5">
    <name type="scientific">Marasmius crinis-equi</name>
    <dbReference type="NCBI Taxonomy" id="585013"/>
    <lineage>
        <taxon>Eukaryota</taxon>
        <taxon>Fungi</taxon>
        <taxon>Dikarya</taxon>
        <taxon>Basidiomycota</taxon>
        <taxon>Agaricomycotina</taxon>
        <taxon>Agaricomycetes</taxon>
        <taxon>Agaricomycetidae</taxon>
        <taxon>Agaricales</taxon>
        <taxon>Marasmiineae</taxon>
        <taxon>Marasmiaceae</taxon>
        <taxon>Marasmius</taxon>
    </lineage>
</organism>
<feature type="compositionally biased region" description="Basic and acidic residues" evidence="1">
    <location>
        <begin position="602"/>
        <end position="618"/>
    </location>
</feature>
<keyword evidence="5" id="KW-1185">Reference proteome</keyword>
<dbReference type="Proteomes" id="UP001465976">
    <property type="component" value="Unassembled WGS sequence"/>
</dbReference>
<feature type="compositionally biased region" description="Polar residues" evidence="1">
    <location>
        <begin position="522"/>
        <end position="531"/>
    </location>
</feature>
<keyword evidence="2" id="KW-0472">Membrane</keyword>
<evidence type="ECO:0000313" key="4">
    <source>
        <dbReference type="EMBL" id="KAL0568079.1"/>
    </source>
</evidence>
<evidence type="ECO:0000256" key="1">
    <source>
        <dbReference type="SAM" id="MobiDB-lite"/>
    </source>
</evidence>
<dbReference type="EMBL" id="JBAHYK010001421">
    <property type="protein sequence ID" value="KAL0568079.1"/>
    <property type="molecule type" value="Genomic_DNA"/>
</dbReference>
<evidence type="ECO:0000256" key="2">
    <source>
        <dbReference type="SAM" id="Phobius"/>
    </source>
</evidence>
<keyword evidence="3" id="KW-0732">Signal</keyword>
<sequence>MPMITNLFVATYLFSIFIGLSIQQSITRRDVNWRKPSIVNTLDERIALATGAINVGIAELDSTGYFRPDFKSFDDALLGLSGIVFRAPSNSSLLASQMAEFDLLTQRNEYKERFTSIIERVSRSDGNEEYGYAAVRGFKAYNNASLLDAAKSIWDYGRSYTLSSSGDINMYPSIQIGRECKPGGDAFLSEVRPRSAMAGGTFFALNETGDINKTGAYLDISSTAAFALLSASLAEVTTNASYADAADQSILFVQNFQVNRHNETTFINATSCGDLGSLFFPMIGPVGFLTEALTIMSSLPASLQARATALRYEDLLVQEVRGALAMATDRQDGIMTIYMLSGDPYLMRALYQVYRRKPDLRADVKDTIGVQYNALIDLAKDPASDSYGISWSGPANSSVSGGEGLLQGVAASVLVGAIHFDDQGSPSRRKVAVIVGATIGGVAFVTITILIICCTVQKRRHHSSPLNKFTVDVFLLGPSNAPIARGNKKTSVTPIDSTEPRKLEYQPSRAWFRIPRSRKARQTSGGNSNTPVHRASSEARPPQATVEAANSRGQLTTEELVQMLNQRLQPGQWNEDERPPDYISNQGDPTRSQSGVPRAQRVSREGEEEIQRGIKEQV</sequence>
<evidence type="ECO:0000313" key="5">
    <source>
        <dbReference type="Proteomes" id="UP001465976"/>
    </source>
</evidence>
<gene>
    <name evidence="4" type="ORF">V5O48_013913</name>
</gene>